<protein>
    <submittedName>
        <fullName evidence="1">Enoyl-CoA hydratase/isomerase family protein</fullName>
    </submittedName>
</protein>
<dbReference type="EMBL" id="SISF01000020">
    <property type="protein sequence ID" value="TBN18453.1"/>
    <property type="molecule type" value="Genomic_DNA"/>
</dbReference>
<dbReference type="InterPro" id="IPR029045">
    <property type="entry name" value="ClpP/crotonase-like_dom_sf"/>
</dbReference>
<dbReference type="GeneID" id="301039939"/>
<sequence length="237" mass="26146">MVDNLLVGTLSKSATPGMQSVVELTFECSDDLVRATEKLDRLCTDISSLPEPRVAIVRLQPDSSVSFAGTRLTTHAAGRWERAVRRFERLDAVGITVAYGVCGGISLDLLLVADCRIASQDFQLKLPRCEGQFWPGMAMYRLAQQVGLAQARRIVFQEQQIDRSRCIELGLVDPSMSDIDTVLADQLAKLTDVSTSDLAIRRRLLQEAISTSYEDALGTHLAACDRTLKRTTINDND</sequence>
<dbReference type="Gene3D" id="3.90.226.10">
    <property type="entry name" value="2-enoyl-CoA Hydratase, Chain A, domain 1"/>
    <property type="match status" value="1"/>
</dbReference>
<dbReference type="NCBIfam" id="NF042431">
    <property type="entry name" value="EnCoAhydt_DpgB"/>
    <property type="match status" value="1"/>
</dbReference>
<dbReference type="Proteomes" id="UP000294239">
    <property type="component" value="Unassembled WGS sequence"/>
</dbReference>
<dbReference type="Pfam" id="PF00378">
    <property type="entry name" value="ECH_1"/>
    <property type="match status" value="1"/>
</dbReference>
<evidence type="ECO:0000313" key="2">
    <source>
        <dbReference type="Proteomes" id="UP000294239"/>
    </source>
</evidence>
<gene>
    <name evidence="1" type="ORF">EYC79_01970</name>
</gene>
<dbReference type="InterPro" id="IPR053545">
    <property type="entry name" value="Enoyl-CoA_hydratase-like"/>
</dbReference>
<dbReference type="RefSeq" id="WP_111850979.1">
    <property type="nucleotide sequence ID" value="NZ_SISF01000020.1"/>
</dbReference>
<comment type="caution">
    <text evidence="1">The sequence shown here is derived from an EMBL/GenBank/DDBJ whole genome shotgun (WGS) entry which is preliminary data.</text>
</comment>
<dbReference type="InterPro" id="IPR001753">
    <property type="entry name" value="Enoyl-CoA_hydra/iso"/>
</dbReference>
<reference evidence="1 2" key="1">
    <citation type="submission" date="2019-02" db="EMBL/GenBank/DDBJ databases">
        <title>Current taxonomic status of genus Agrobacterium and description of Agrobacterium cavarae sp. nov. isolated from maize roots.</title>
        <authorList>
            <person name="Flores-Felix J.D."/>
            <person name="Menendez E."/>
            <person name="Ramirez-Bahena M.H."/>
            <person name="Garcia-Fraile P."/>
            <person name="Velazquez E."/>
        </authorList>
    </citation>
    <scope>NUCLEOTIDE SEQUENCE [LARGE SCALE GENOMIC DNA]</scope>
    <source>
        <strain evidence="1 2">RZME10</strain>
    </source>
</reference>
<keyword evidence="2" id="KW-1185">Reference proteome</keyword>
<evidence type="ECO:0000313" key="1">
    <source>
        <dbReference type="EMBL" id="TBN18453.1"/>
    </source>
</evidence>
<accession>A0ABY1YEU7</accession>
<name>A0ABY1YEU7_9HYPH</name>
<proteinExistence type="predicted"/>
<organism evidence="1 2">
    <name type="scientific">Agrobacterium cavarae</name>
    <dbReference type="NCBI Taxonomy" id="2528239"/>
    <lineage>
        <taxon>Bacteria</taxon>
        <taxon>Pseudomonadati</taxon>
        <taxon>Pseudomonadota</taxon>
        <taxon>Alphaproteobacteria</taxon>
        <taxon>Hyphomicrobiales</taxon>
        <taxon>Rhizobiaceae</taxon>
        <taxon>Rhizobium/Agrobacterium group</taxon>
        <taxon>Agrobacterium</taxon>
    </lineage>
</organism>
<dbReference type="SUPFAM" id="SSF52096">
    <property type="entry name" value="ClpP/crotonase"/>
    <property type="match status" value="1"/>
</dbReference>